<dbReference type="RefSeq" id="WP_143036142.1">
    <property type="nucleotide sequence ID" value="NZ_FNCC01000018.1"/>
</dbReference>
<evidence type="ECO:0000256" key="2">
    <source>
        <dbReference type="SAM" id="Phobius"/>
    </source>
</evidence>
<dbReference type="Proteomes" id="UP000199623">
    <property type="component" value="Unassembled WGS sequence"/>
</dbReference>
<keyword evidence="2" id="KW-1133">Transmembrane helix</keyword>
<accession>A0A1G8AR68</accession>
<sequence length="134" mass="14405">MPSSEFGPDGTQVPPPPRLFSDPTAGLVTADTWVAPQWTVASFTSRVSVPTPPAPAEEIRQAVWSQLESEHRRSYGGPRHAQRPQWPAGPQTPVVHQHQPAERASALAGFLGCVVVLGFIALVLFTLLTTIFSG</sequence>
<gene>
    <name evidence="3" type="ORF">SAMN05216553_11849</name>
</gene>
<feature type="region of interest" description="Disordered" evidence="1">
    <location>
        <begin position="1"/>
        <end position="24"/>
    </location>
</feature>
<evidence type="ECO:0000313" key="4">
    <source>
        <dbReference type="Proteomes" id="UP000199623"/>
    </source>
</evidence>
<protein>
    <submittedName>
        <fullName evidence="3">Uncharacterized protein</fullName>
    </submittedName>
</protein>
<keyword evidence="2" id="KW-0472">Membrane</keyword>
<evidence type="ECO:0000313" key="3">
    <source>
        <dbReference type="EMBL" id="SDH23226.1"/>
    </source>
</evidence>
<feature type="region of interest" description="Disordered" evidence="1">
    <location>
        <begin position="67"/>
        <end position="98"/>
    </location>
</feature>
<organism evidence="3 4">
    <name type="scientific">Lentzea fradiae</name>
    <dbReference type="NCBI Taxonomy" id="200378"/>
    <lineage>
        <taxon>Bacteria</taxon>
        <taxon>Bacillati</taxon>
        <taxon>Actinomycetota</taxon>
        <taxon>Actinomycetes</taxon>
        <taxon>Pseudonocardiales</taxon>
        <taxon>Pseudonocardiaceae</taxon>
        <taxon>Lentzea</taxon>
    </lineage>
</organism>
<dbReference type="AlphaFoldDB" id="A0A1G8AR68"/>
<dbReference type="OrthoDB" id="3700967at2"/>
<feature type="transmembrane region" description="Helical" evidence="2">
    <location>
        <begin position="106"/>
        <end position="132"/>
    </location>
</feature>
<keyword evidence="2" id="KW-0812">Transmembrane</keyword>
<keyword evidence="4" id="KW-1185">Reference proteome</keyword>
<proteinExistence type="predicted"/>
<dbReference type="STRING" id="200378.SAMN05216553_11849"/>
<name>A0A1G8AR68_9PSEU</name>
<reference evidence="4" key="1">
    <citation type="submission" date="2016-10" db="EMBL/GenBank/DDBJ databases">
        <authorList>
            <person name="Varghese N."/>
            <person name="Submissions S."/>
        </authorList>
    </citation>
    <scope>NUCLEOTIDE SEQUENCE [LARGE SCALE GENOMIC DNA]</scope>
    <source>
        <strain evidence="4">CGMCC 4.3506</strain>
    </source>
</reference>
<dbReference type="EMBL" id="FNCC01000018">
    <property type="protein sequence ID" value="SDH23226.1"/>
    <property type="molecule type" value="Genomic_DNA"/>
</dbReference>
<evidence type="ECO:0000256" key="1">
    <source>
        <dbReference type="SAM" id="MobiDB-lite"/>
    </source>
</evidence>